<dbReference type="InterPro" id="IPR036390">
    <property type="entry name" value="WH_DNA-bd_sf"/>
</dbReference>
<dbReference type="PANTHER" id="PTHR48176:SF1">
    <property type="entry name" value="DDRGK DOMAIN-CONTAINING PROTEIN 1"/>
    <property type="match status" value="1"/>
</dbReference>
<evidence type="ECO:0000256" key="11">
    <source>
        <dbReference type="SAM" id="Coils"/>
    </source>
</evidence>
<dbReference type="OrthoDB" id="2285710at2759"/>
<dbReference type="GO" id="GO:0044389">
    <property type="term" value="F:ubiquitin-like protein ligase binding"/>
    <property type="evidence" value="ECO:0007669"/>
    <property type="project" value="TreeGrafter"/>
</dbReference>
<accession>A0A7R9GE81</accession>
<keyword evidence="11" id="KW-0175">Coiled coil</keyword>
<keyword evidence="8 13" id="KW-0472">Membrane</keyword>
<gene>
    <name evidence="14" type="ORF">NMOB1V02_LOCUS5184</name>
</gene>
<organism evidence="14">
    <name type="scientific">Notodromas monacha</name>
    <dbReference type="NCBI Taxonomy" id="399045"/>
    <lineage>
        <taxon>Eukaryota</taxon>
        <taxon>Metazoa</taxon>
        <taxon>Ecdysozoa</taxon>
        <taxon>Arthropoda</taxon>
        <taxon>Crustacea</taxon>
        <taxon>Oligostraca</taxon>
        <taxon>Ostracoda</taxon>
        <taxon>Podocopa</taxon>
        <taxon>Podocopida</taxon>
        <taxon>Cypridocopina</taxon>
        <taxon>Cypridoidea</taxon>
        <taxon>Cyprididae</taxon>
        <taxon>Notodromas</taxon>
    </lineage>
</organism>
<name>A0A7R9GE81_9CRUS</name>
<evidence type="ECO:0000313" key="15">
    <source>
        <dbReference type="Proteomes" id="UP000678499"/>
    </source>
</evidence>
<evidence type="ECO:0000256" key="3">
    <source>
        <dbReference type="ARBA" id="ARBA00018218"/>
    </source>
</evidence>
<evidence type="ECO:0000256" key="12">
    <source>
        <dbReference type="SAM" id="MobiDB-lite"/>
    </source>
</evidence>
<reference evidence="14" key="1">
    <citation type="submission" date="2020-11" db="EMBL/GenBank/DDBJ databases">
        <authorList>
            <person name="Tran Van P."/>
        </authorList>
    </citation>
    <scope>NUCLEOTIDE SEQUENCE</scope>
</reference>
<evidence type="ECO:0000256" key="1">
    <source>
        <dbReference type="ARBA" id="ARBA00004389"/>
    </source>
</evidence>
<evidence type="ECO:0000256" key="9">
    <source>
        <dbReference type="ARBA" id="ARBA00049608"/>
    </source>
</evidence>
<evidence type="ECO:0000256" key="6">
    <source>
        <dbReference type="ARBA" id="ARBA00022824"/>
    </source>
</evidence>
<dbReference type="AlphaFoldDB" id="A0A7R9GE81"/>
<keyword evidence="4 13" id="KW-0812">Transmembrane</keyword>
<dbReference type="SMART" id="SM01128">
    <property type="entry name" value="DDRGK"/>
    <property type="match status" value="1"/>
</dbReference>
<dbReference type="Pfam" id="PF09756">
    <property type="entry name" value="DDRGK"/>
    <property type="match status" value="1"/>
</dbReference>
<dbReference type="InterPro" id="IPR036388">
    <property type="entry name" value="WH-like_DNA-bd_sf"/>
</dbReference>
<evidence type="ECO:0000256" key="13">
    <source>
        <dbReference type="SAM" id="Phobius"/>
    </source>
</evidence>
<dbReference type="SUPFAM" id="SSF46785">
    <property type="entry name" value="Winged helix' DNA-binding domain"/>
    <property type="match status" value="1"/>
</dbReference>
<dbReference type="Proteomes" id="UP000678499">
    <property type="component" value="Unassembled WGS sequence"/>
</dbReference>
<comment type="similarity">
    <text evidence="2">Belongs to the DDRGK1 family.</text>
</comment>
<dbReference type="EMBL" id="CAJPEX010000911">
    <property type="protein sequence ID" value="CAG0917603.1"/>
    <property type="molecule type" value="Genomic_DNA"/>
</dbReference>
<keyword evidence="7 13" id="KW-1133">Transmembrane helix</keyword>
<keyword evidence="5" id="KW-0833">Ubl conjugation pathway</keyword>
<dbReference type="PANTHER" id="PTHR48176">
    <property type="entry name" value="DDRGK DOMAIN-CONTAINING PROTEIN 1"/>
    <property type="match status" value="1"/>
</dbReference>
<dbReference type="FunFam" id="1.10.10.10:FF:000143">
    <property type="entry name" value="DDRGK domain-containing protein 1"/>
    <property type="match status" value="1"/>
</dbReference>
<dbReference type="InterPro" id="IPR019153">
    <property type="entry name" value="DDRGK_dom-contain"/>
</dbReference>
<evidence type="ECO:0000256" key="2">
    <source>
        <dbReference type="ARBA" id="ARBA00009829"/>
    </source>
</evidence>
<evidence type="ECO:0000256" key="7">
    <source>
        <dbReference type="ARBA" id="ARBA00022989"/>
    </source>
</evidence>
<comment type="function">
    <text evidence="9">Substrate adapter for ufmylation, the covalent attachment of the ubiquitin-like modifier UFM1 to substrate proteins. Required for ufmylation of Atg9; protects the nervous system during aging, possibly by stabilizing Atg9 and supporting its function.</text>
</comment>
<feature type="transmembrane region" description="Helical" evidence="13">
    <location>
        <begin position="20"/>
        <end position="39"/>
    </location>
</feature>
<comment type="subcellular location">
    <subcellularLocation>
        <location evidence="1">Endoplasmic reticulum membrane</location>
        <topology evidence="1">Single-pass membrane protein</topology>
    </subcellularLocation>
</comment>
<evidence type="ECO:0000313" key="14">
    <source>
        <dbReference type="EMBL" id="CAD7277451.1"/>
    </source>
</evidence>
<feature type="coiled-coil region" evidence="11">
    <location>
        <begin position="208"/>
        <end position="235"/>
    </location>
</feature>
<dbReference type="EMBL" id="OA882948">
    <property type="protein sequence ID" value="CAD7277451.1"/>
    <property type="molecule type" value="Genomic_DNA"/>
</dbReference>
<feature type="compositionally biased region" description="Basic and acidic residues" evidence="12">
    <location>
        <begin position="113"/>
        <end position="176"/>
    </location>
</feature>
<evidence type="ECO:0000256" key="8">
    <source>
        <dbReference type="ARBA" id="ARBA00023136"/>
    </source>
</evidence>
<keyword evidence="15" id="KW-1185">Reference proteome</keyword>
<comment type="subunit">
    <text evidence="10">Interacts with Atg9; the interaction is transient.</text>
</comment>
<feature type="region of interest" description="Disordered" evidence="12">
    <location>
        <begin position="70"/>
        <end position="89"/>
    </location>
</feature>
<evidence type="ECO:0000256" key="10">
    <source>
        <dbReference type="ARBA" id="ARBA00049687"/>
    </source>
</evidence>
<feature type="region of interest" description="Disordered" evidence="12">
    <location>
        <begin position="113"/>
        <end position="190"/>
    </location>
</feature>
<protein>
    <recommendedName>
        <fullName evidence="3">DDRGK domain-containing protein 1</fullName>
    </recommendedName>
</protein>
<keyword evidence="6" id="KW-0256">Endoplasmic reticulum</keyword>
<dbReference type="GO" id="GO:0005789">
    <property type="term" value="C:endoplasmic reticulum membrane"/>
    <property type="evidence" value="ECO:0007669"/>
    <property type="project" value="UniProtKB-SubCell"/>
</dbReference>
<proteinExistence type="inferred from homology"/>
<sequence length="291" mass="33355">MSLAVNPEKGEIKVMDTFDLAVILAAVLGIALIVISYWSSKKDIKVTCKQLLERMDHILFFVDDDRWGGGGGGDSGDSGSDGEIPLEDLVNVPEGKIGAKKRKKLEMKAEKRAMRDAEFAEREERKEREEKKRIEQEKKAKKEREVEKQKEEEERLRKEEEARREQEEYERMKADFELEEEGFDESDKQGDSEGLLQRFVNHIKTQKIVQLEDLAAEFKLKIQDVIDRISELQKEEVLTGVIDDRGKFIYITEDELKAVATFIRQRGRVSIAELAENSSKLIGFAQETAAS</sequence>
<dbReference type="Gene3D" id="1.10.10.10">
    <property type="entry name" value="Winged helix-like DNA-binding domain superfamily/Winged helix DNA-binding domain"/>
    <property type="match status" value="1"/>
</dbReference>
<evidence type="ECO:0000256" key="4">
    <source>
        <dbReference type="ARBA" id="ARBA00022692"/>
    </source>
</evidence>
<evidence type="ECO:0000256" key="5">
    <source>
        <dbReference type="ARBA" id="ARBA00022786"/>
    </source>
</evidence>
<dbReference type="InterPro" id="IPR050899">
    <property type="entry name" value="DDRGK_domain-containing"/>
</dbReference>